<organism evidence="2">
    <name type="scientific">Vitrella brassicaformis</name>
    <dbReference type="NCBI Taxonomy" id="1169539"/>
    <lineage>
        <taxon>Eukaryota</taxon>
        <taxon>Sar</taxon>
        <taxon>Alveolata</taxon>
        <taxon>Colpodellida</taxon>
        <taxon>Vitrellaceae</taxon>
        <taxon>Vitrella</taxon>
    </lineage>
</organism>
<gene>
    <name evidence="2" type="ORF">VBRA1451_LOCUS29313</name>
</gene>
<feature type="compositionally biased region" description="Basic and acidic residues" evidence="1">
    <location>
        <begin position="108"/>
        <end position="117"/>
    </location>
</feature>
<evidence type="ECO:0000256" key="1">
    <source>
        <dbReference type="SAM" id="MobiDB-lite"/>
    </source>
</evidence>
<feature type="compositionally biased region" description="Acidic residues" evidence="1">
    <location>
        <begin position="68"/>
        <end position="78"/>
    </location>
</feature>
<feature type="compositionally biased region" description="Polar residues" evidence="1">
    <location>
        <begin position="48"/>
        <end position="57"/>
    </location>
</feature>
<name>A0A7S1KI50_9ALVE</name>
<sequence length="138" mass="15572">MDRWMPVCGALCECVCVCVQLRRLCLNDQQTLLQVLSDDHHFSFADPSQPSLVTVSFTPPPSIHSDTEPEDEMDDDTIDQAMAIDGEEDGKQEQESGGWGGWGGWGDDVEHQDHHQQQQEQQGRAVVAMDWEDDEEAW</sequence>
<accession>A0A7S1KI50</accession>
<feature type="compositionally biased region" description="Gly residues" evidence="1">
    <location>
        <begin position="97"/>
        <end position="106"/>
    </location>
</feature>
<feature type="region of interest" description="Disordered" evidence="1">
    <location>
        <begin position="48"/>
        <end position="138"/>
    </location>
</feature>
<dbReference type="AlphaFoldDB" id="A0A7S1KI50"/>
<dbReference type="EMBL" id="HBGB01049992">
    <property type="protein sequence ID" value="CAD9074225.1"/>
    <property type="molecule type" value="Transcribed_RNA"/>
</dbReference>
<protein>
    <submittedName>
        <fullName evidence="2">Uncharacterized protein</fullName>
    </submittedName>
</protein>
<proteinExistence type="predicted"/>
<reference evidence="2" key="1">
    <citation type="submission" date="2021-01" db="EMBL/GenBank/DDBJ databases">
        <authorList>
            <person name="Corre E."/>
            <person name="Pelletier E."/>
            <person name="Niang G."/>
            <person name="Scheremetjew M."/>
            <person name="Finn R."/>
            <person name="Kale V."/>
            <person name="Holt S."/>
            <person name="Cochrane G."/>
            <person name="Meng A."/>
            <person name="Brown T."/>
            <person name="Cohen L."/>
        </authorList>
    </citation>
    <scope>NUCLEOTIDE SEQUENCE</scope>
    <source>
        <strain evidence="2">CCMP3346</strain>
    </source>
</reference>
<evidence type="ECO:0000313" key="2">
    <source>
        <dbReference type="EMBL" id="CAD9074225.1"/>
    </source>
</evidence>